<evidence type="ECO:0000313" key="10">
    <source>
        <dbReference type="Proteomes" id="UP000008871"/>
    </source>
</evidence>
<dbReference type="GO" id="GO:0005886">
    <property type="term" value="C:plasma membrane"/>
    <property type="evidence" value="ECO:0007669"/>
    <property type="project" value="UniProtKB-SubCell"/>
</dbReference>
<evidence type="ECO:0000256" key="8">
    <source>
        <dbReference type="SAM" id="Phobius"/>
    </source>
</evidence>
<sequence length="453" mass="48629">MRPWFARRLGAPRSHTHKPLVSPPAALAGSFLLLIVLGSLLLKLPMATHSPISWLQAMFTATSAVTVTGLSVVEVGGQFTLFGKWVLLLLIEAGGIGIMTFAAATLLAIGHRLGIGEQQLIRDCMNYSRVSDIAWLIRRILVVVVVVQAVGMALLMCIWVPALGWGEGTFHSLFYTVSAFNNAGFGLSADSLTSWGGHWGIVLVITAMIIVGGLGFTVLADFGKGWRWRGLSLHSKLMLVGTAVLLSVTLVFFMLAEWNNPGTLGGMSLSDKLAASWFHAVTPRTAGFNVVDVRALLLPTSLLYLLLMFIGAGTNSTGSGIKVTTFMVLLLATRAFLRGRPLPVIFGRQISSTLVYKSLAITFIGCGVLFAALMALSVTDAQLGFENLVFEVVSAFGTVGLSRGITDELSSAGQWVIMLVMFVGRIGPLTLSFLLTRPRQPVVRYPEGEVYIG</sequence>
<feature type="transmembrane region" description="Helical" evidence="8">
    <location>
        <begin position="358"/>
        <end position="378"/>
    </location>
</feature>
<evidence type="ECO:0000256" key="7">
    <source>
        <dbReference type="ARBA" id="ARBA00023136"/>
    </source>
</evidence>
<dbReference type="STRING" id="393595.ABO_0272"/>
<feature type="transmembrane region" description="Helical" evidence="8">
    <location>
        <begin position="415"/>
        <end position="435"/>
    </location>
</feature>
<comment type="subcellular location">
    <subcellularLocation>
        <location evidence="1">Cell membrane</location>
        <topology evidence="1">Multi-pass membrane protein</topology>
    </subcellularLocation>
</comment>
<name>Q0VSX8_ALCBS</name>
<evidence type="ECO:0000313" key="9">
    <source>
        <dbReference type="EMBL" id="CAL15720.1"/>
    </source>
</evidence>
<evidence type="ECO:0000256" key="3">
    <source>
        <dbReference type="ARBA" id="ARBA00022475"/>
    </source>
</evidence>
<keyword evidence="4 8" id="KW-0812">Transmembrane</keyword>
<keyword evidence="6" id="KW-0406">Ion transport</keyword>
<dbReference type="AlphaFoldDB" id="Q0VSX8"/>
<dbReference type="HOGENOM" id="CLU_026429_0_1_6"/>
<feature type="transmembrane region" description="Helical" evidence="8">
    <location>
        <begin position="293"/>
        <end position="313"/>
    </location>
</feature>
<feature type="transmembrane region" description="Helical" evidence="8">
    <location>
        <begin position="140"/>
        <end position="162"/>
    </location>
</feature>
<gene>
    <name evidence="9" type="ordered locus">ABO_0272</name>
</gene>
<dbReference type="PANTHER" id="PTHR32024">
    <property type="entry name" value="TRK SYSTEM POTASSIUM UPTAKE PROTEIN TRKG-RELATED"/>
    <property type="match status" value="1"/>
</dbReference>
<reference evidence="9 10" key="1">
    <citation type="journal article" date="2006" name="Nat. Biotechnol.">
        <title>Genome sequence of the ubiquitous hydrocarbon-degrading marine bacterium Alcanivorax borkumensis.</title>
        <authorList>
            <person name="Schneiker S."/>
            <person name="Martins dos Santos V.A.P."/>
            <person name="Bartels D."/>
            <person name="Bekel T."/>
            <person name="Brecht M."/>
            <person name="Buhrmester J."/>
            <person name="Chernikova T.N."/>
            <person name="Denaro R."/>
            <person name="Ferrer M."/>
            <person name="Gertler C."/>
            <person name="Goesmann A."/>
            <person name="Golyshina O.V."/>
            <person name="Kaminski F."/>
            <person name="Khachane A.N."/>
            <person name="Lang S."/>
            <person name="Linke B."/>
            <person name="McHardy A.C."/>
            <person name="Meyer F."/>
            <person name="Nechitaylo T."/>
            <person name="Puehler A."/>
            <person name="Regenhardt D."/>
            <person name="Rupp O."/>
            <person name="Sabirova J.S."/>
            <person name="Selbitschka W."/>
            <person name="Yakimov M.M."/>
            <person name="Timmis K.N."/>
            <person name="Vorhoelter F.-J."/>
            <person name="Weidner S."/>
            <person name="Kaiser O."/>
            <person name="Golyshin P.N."/>
        </authorList>
    </citation>
    <scope>NUCLEOTIDE SEQUENCE [LARGE SCALE GENOMIC DNA]</scope>
    <source>
        <strain evidence="10">ATCC 700651 / DSM 11573 / NCIMB 13689 / SK2</strain>
    </source>
</reference>
<dbReference type="KEGG" id="abo:ABO_0272"/>
<evidence type="ECO:0000256" key="1">
    <source>
        <dbReference type="ARBA" id="ARBA00004651"/>
    </source>
</evidence>
<feature type="transmembrane region" description="Helical" evidence="8">
    <location>
        <begin position="20"/>
        <end position="42"/>
    </location>
</feature>
<dbReference type="Pfam" id="PF02386">
    <property type="entry name" value="TrkH"/>
    <property type="match status" value="1"/>
</dbReference>
<keyword evidence="10" id="KW-1185">Reference proteome</keyword>
<feature type="transmembrane region" description="Helical" evidence="8">
    <location>
        <begin position="85"/>
        <end position="109"/>
    </location>
</feature>
<dbReference type="GO" id="GO:0030001">
    <property type="term" value="P:metal ion transport"/>
    <property type="evidence" value="ECO:0007669"/>
    <property type="project" value="UniProtKB-ARBA"/>
</dbReference>
<dbReference type="EMBL" id="AM286690">
    <property type="protein sequence ID" value="CAL15720.1"/>
    <property type="molecule type" value="Genomic_DNA"/>
</dbReference>
<dbReference type="OrthoDB" id="9810952at2"/>
<protein>
    <submittedName>
        <fullName evidence="9">Potassium uptake protein, TrkH family</fullName>
    </submittedName>
</protein>
<accession>Q0VSX8</accession>
<proteinExistence type="predicted"/>
<evidence type="ECO:0000256" key="5">
    <source>
        <dbReference type="ARBA" id="ARBA00022989"/>
    </source>
</evidence>
<feature type="transmembrane region" description="Helical" evidence="8">
    <location>
        <begin position="197"/>
        <end position="216"/>
    </location>
</feature>
<evidence type="ECO:0000256" key="2">
    <source>
        <dbReference type="ARBA" id="ARBA00022448"/>
    </source>
</evidence>
<keyword evidence="2" id="KW-0813">Transport</keyword>
<dbReference type="GO" id="GO:0008324">
    <property type="term" value="F:monoatomic cation transmembrane transporter activity"/>
    <property type="evidence" value="ECO:0007669"/>
    <property type="project" value="InterPro"/>
</dbReference>
<keyword evidence="3" id="KW-1003">Cell membrane</keyword>
<feature type="transmembrane region" description="Helical" evidence="8">
    <location>
        <begin position="237"/>
        <end position="256"/>
    </location>
</feature>
<dbReference type="eggNOG" id="COG0168">
    <property type="taxonomic scope" value="Bacteria"/>
</dbReference>
<dbReference type="Proteomes" id="UP000008871">
    <property type="component" value="Chromosome"/>
</dbReference>
<dbReference type="InterPro" id="IPR003445">
    <property type="entry name" value="Cat_transpt"/>
</dbReference>
<keyword evidence="7 8" id="KW-0472">Membrane</keyword>
<evidence type="ECO:0000256" key="4">
    <source>
        <dbReference type="ARBA" id="ARBA00022692"/>
    </source>
</evidence>
<keyword evidence="5 8" id="KW-1133">Transmembrane helix</keyword>
<organism evidence="9 10">
    <name type="scientific">Alcanivorax borkumensis (strain ATCC 700651 / DSM 11573 / NCIMB 13689 / SK2)</name>
    <dbReference type="NCBI Taxonomy" id="393595"/>
    <lineage>
        <taxon>Bacteria</taxon>
        <taxon>Pseudomonadati</taxon>
        <taxon>Pseudomonadota</taxon>
        <taxon>Gammaproteobacteria</taxon>
        <taxon>Oceanospirillales</taxon>
        <taxon>Alcanivoracaceae</taxon>
        <taxon>Alcanivorax</taxon>
    </lineage>
</organism>
<feature type="transmembrane region" description="Helical" evidence="8">
    <location>
        <begin position="54"/>
        <end position="73"/>
    </location>
</feature>
<dbReference type="PANTHER" id="PTHR32024:SF1">
    <property type="entry name" value="KTR SYSTEM POTASSIUM UPTAKE PROTEIN B"/>
    <property type="match status" value="1"/>
</dbReference>
<evidence type="ECO:0000256" key="6">
    <source>
        <dbReference type="ARBA" id="ARBA00023065"/>
    </source>
</evidence>